<proteinExistence type="predicted"/>
<evidence type="ECO:0000313" key="1">
    <source>
        <dbReference type="EMBL" id="KAF1922515.1"/>
    </source>
</evidence>
<dbReference type="EMBL" id="ML979024">
    <property type="protein sequence ID" value="KAF1922515.1"/>
    <property type="molecule type" value="Genomic_DNA"/>
</dbReference>
<dbReference type="Proteomes" id="UP000800082">
    <property type="component" value="Unassembled WGS sequence"/>
</dbReference>
<dbReference type="GeneID" id="54347258"/>
<organism evidence="1 2">
    <name type="scientific">Didymella exigua CBS 183.55</name>
    <dbReference type="NCBI Taxonomy" id="1150837"/>
    <lineage>
        <taxon>Eukaryota</taxon>
        <taxon>Fungi</taxon>
        <taxon>Dikarya</taxon>
        <taxon>Ascomycota</taxon>
        <taxon>Pezizomycotina</taxon>
        <taxon>Dothideomycetes</taxon>
        <taxon>Pleosporomycetidae</taxon>
        <taxon>Pleosporales</taxon>
        <taxon>Pleosporineae</taxon>
        <taxon>Didymellaceae</taxon>
        <taxon>Didymella</taxon>
    </lineage>
</organism>
<gene>
    <name evidence="1" type="ORF">M421DRAFT_355399</name>
</gene>
<dbReference type="RefSeq" id="XP_033442768.1">
    <property type="nucleotide sequence ID" value="XM_033589610.1"/>
</dbReference>
<evidence type="ECO:0000313" key="2">
    <source>
        <dbReference type="Proteomes" id="UP000800082"/>
    </source>
</evidence>
<protein>
    <submittedName>
        <fullName evidence="1">Uncharacterized protein</fullName>
    </submittedName>
</protein>
<dbReference type="OrthoDB" id="3960873at2759"/>
<reference evidence="1" key="1">
    <citation type="journal article" date="2020" name="Stud. Mycol.">
        <title>101 Dothideomycetes genomes: a test case for predicting lifestyles and emergence of pathogens.</title>
        <authorList>
            <person name="Haridas S."/>
            <person name="Albert R."/>
            <person name="Binder M."/>
            <person name="Bloem J."/>
            <person name="Labutti K."/>
            <person name="Salamov A."/>
            <person name="Andreopoulos B."/>
            <person name="Baker S."/>
            <person name="Barry K."/>
            <person name="Bills G."/>
            <person name="Bluhm B."/>
            <person name="Cannon C."/>
            <person name="Castanera R."/>
            <person name="Culley D."/>
            <person name="Daum C."/>
            <person name="Ezra D."/>
            <person name="Gonzalez J."/>
            <person name="Henrissat B."/>
            <person name="Kuo A."/>
            <person name="Liang C."/>
            <person name="Lipzen A."/>
            <person name="Lutzoni F."/>
            <person name="Magnuson J."/>
            <person name="Mondo S."/>
            <person name="Nolan M."/>
            <person name="Ohm R."/>
            <person name="Pangilinan J."/>
            <person name="Park H.-J."/>
            <person name="Ramirez L."/>
            <person name="Alfaro M."/>
            <person name="Sun H."/>
            <person name="Tritt A."/>
            <person name="Yoshinaga Y."/>
            <person name="Zwiers L.-H."/>
            <person name="Turgeon B."/>
            <person name="Goodwin S."/>
            <person name="Spatafora J."/>
            <person name="Crous P."/>
            <person name="Grigoriev I."/>
        </authorList>
    </citation>
    <scope>NUCLEOTIDE SEQUENCE</scope>
    <source>
        <strain evidence="1">CBS 183.55</strain>
    </source>
</reference>
<sequence>MGFLASPSPSDKVCNVPHRRALGLNSITSHANHFTDIPACYHRCHNTLTDHQTASSTVAPRVEGVVTLRHTRQGLRRFARELSCSVSSTTRTSGASLLLSRVATKCCCRCARWQVTPQNTAA</sequence>
<keyword evidence="2" id="KW-1185">Reference proteome</keyword>
<name>A0A6A5R376_9PLEO</name>
<dbReference type="AlphaFoldDB" id="A0A6A5R376"/>
<accession>A0A6A5R376</accession>